<keyword evidence="4 9" id="KW-0813">Transport</keyword>
<keyword evidence="9" id="KW-0520">NAD</keyword>
<dbReference type="GO" id="GO:0031966">
    <property type="term" value="C:mitochondrial membrane"/>
    <property type="evidence" value="ECO:0007669"/>
    <property type="project" value="UniProtKB-SubCell"/>
</dbReference>
<organism evidence="10">
    <name type="scientific">Coleolaelaps cf. liui XFX-2019</name>
    <dbReference type="NCBI Taxonomy" id="2695870"/>
    <lineage>
        <taxon>Eukaryota</taxon>
        <taxon>Metazoa</taxon>
        <taxon>Ecdysozoa</taxon>
        <taxon>Arthropoda</taxon>
        <taxon>Chelicerata</taxon>
        <taxon>Arachnida</taxon>
        <taxon>Acari</taxon>
        <taxon>Parasitiformes</taxon>
        <taxon>Mesostigmata</taxon>
        <taxon>Gamasina</taxon>
        <taxon>Dermanyssoidea</taxon>
        <taxon>Laelapidae</taxon>
        <taxon>Coleolaelaps</taxon>
    </lineage>
</organism>
<evidence type="ECO:0000256" key="9">
    <source>
        <dbReference type="RuleBase" id="RU003640"/>
    </source>
</evidence>
<evidence type="ECO:0000256" key="2">
    <source>
        <dbReference type="ARBA" id="ARBA00008472"/>
    </source>
</evidence>
<keyword evidence="9" id="KW-1278">Translocase</keyword>
<dbReference type="EMBL" id="MK270524">
    <property type="protein sequence ID" value="QHQ98502.1"/>
    <property type="molecule type" value="Genomic_DNA"/>
</dbReference>
<reference evidence="10" key="1">
    <citation type="journal article" date="2019" name="Zool. Scr.">
        <title>Mitochondrial genome reorganization characterizes various lineages of mesostigmatid mites (Acari: Parasitiformes).</title>
        <authorList>
            <person name="Li W.-N."/>
            <person name="Shao R."/>
            <person name="Zhang Q."/>
            <person name="Deng W."/>
            <person name="Xue X.-F."/>
        </authorList>
    </citation>
    <scope>NUCLEOTIDE SEQUENCE</scope>
</reference>
<evidence type="ECO:0000256" key="7">
    <source>
        <dbReference type="ARBA" id="ARBA00023136"/>
    </source>
</evidence>
<keyword evidence="5 9" id="KW-0812">Transmembrane</keyword>
<keyword evidence="6 9" id="KW-1133">Transmembrane helix</keyword>
<dbReference type="EC" id="7.1.1.2" evidence="9"/>
<sequence>MILFMTLWLLNLMIAFIATTINLKLKWNFNKASMFECGFDSFFTPRSPFSLQFFKICIIFIFFDIEIIIILPSPLIFNLSMYFFCLFSVCLFIIYSSLIFEWSQGSLDWLK</sequence>
<keyword evidence="9" id="KW-0830">Ubiquinone</keyword>
<dbReference type="GO" id="GO:0008137">
    <property type="term" value="F:NADH dehydrogenase (ubiquinone) activity"/>
    <property type="evidence" value="ECO:0007669"/>
    <property type="project" value="UniProtKB-UniRule"/>
</dbReference>
<name>A0A6B9WEM9_9ACAR</name>
<evidence type="ECO:0000313" key="10">
    <source>
        <dbReference type="EMBL" id="QHQ98502.1"/>
    </source>
</evidence>
<evidence type="ECO:0000256" key="6">
    <source>
        <dbReference type="ARBA" id="ARBA00022989"/>
    </source>
</evidence>
<accession>A0A6B9WEM9</accession>
<dbReference type="PANTHER" id="PTHR11058:SF9">
    <property type="entry name" value="NADH-UBIQUINONE OXIDOREDUCTASE CHAIN 3"/>
    <property type="match status" value="1"/>
</dbReference>
<dbReference type="PANTHER" id="PTHR11058">
    <property type="entry name" value="NADH-UBIQUINONE OXIDOREDUCTASE CHAIN 3"/>
    <property type="match status" value="1"/>
</dbReference>
<dbReference type="Pfam" id="PF00507">
    <property type="entry name" value="Oxidored_q4"/>
    <property type="match status" value="1"/>
</dbReference>
<dbReference type="Gene3D" id="1.20.58.1610">
    <property type="entry name" value="NADH:ubiquinone/plastoquinone oxidoreductase, chain 3"/>
    <property type="match status" value="1"/>
</dbReference>
<dbReference type="GO" id="GO:0030964">
    <property type="term" value="C:NADH dehydrogenase complex"/>
    <property type="evidence" value="ECO:0007669"/>
    <property type="project" value="TreeGrafter"/>
</dbReference>
<evidence type="ECO:0000256" key="1">
    <source>
        <dbReference type="ARBA" id="ARBA00004370"/>
    </source>
</evidence>
<evidence type="ECO:0000256" key="5">
    <source>
        <dbReference type="ARBA" id="ARBA00022692"/>
    </source>
</evidence>
<evidence type="ECO:0000256" key="4">
    <source>
        <dbReference type="ARBA" id="ARBA00022448"/>
    </source>
</evidence>
<dbReference type="InterPro" id="IPR000440">
    <property type="entry name" value="NADH_UbQ/plastoQ_OxRdtase_su3"/>
</dbReference>
<comment type="function">
    <text evidence="9">Core subunit of the mitochondrial membrane respiratory chain NADH dehydrogenase (Complex I) which catalyzes electron transfer from NADH through the respiratory chain, using ubiquinone as an electron acceptor. Essential for the catalytic activity of complex I.</text>
</comment>
<keyword evidence="9 10" id="KW-0496">Mitochondrion</keyword>
<keyword evidence="7 9" id="KW-0472">Membrane</keyword>
<proteinExistence type="inferred from homology"/>
<dbReference type="InterPro" id="IPR038430">
    <property type="entry name" value="NDAH_ubi_oxred_su3_sf"/>
</dbReference>
<comment type="catalytic activity">
    <reaction evidence="8 9">
        <text>a ubiquinone + NADH + 5 H(+)(in) = a ubiquinol + NAD(+) + 4 H(+)(out)</text>
        <dbReference type="Rhea" id="RHEA:29091"/>
        <dbReference type="Rhea" id="RHEA-COMP:9565"/>
        <dbReference type="Rhea" id="RHEA-COMP:9566"/>
        <dbReference type="ChEBI" id="CHEBI:15378"/>
        <dbReference type="ChEBI" id="CHEBI:16389"/>
        <dbReference type="ChEBI" id="CHEBI:17976"/>
        <dbReference type="ChEBI" id="CHEBI:57540"/>
        <dbReference type="ChEBI" id="CHEBI:57945"/>
        <dbReference type="EC" id="7.1.1.2"/>
    </reaction>
</comment>
<dbReference type="AlphaFoldDB" id="A0A6B9WEM9"/>
<evidence type="ECO:0000256" key="8">
    <source>
        <dbReference type="ARBA" id="ARBA00049551"/>
    </source>
</evidence>
<feature type="transmembrane region" description="Helical" evidence="9">
    <location>
        <begin position="6"/>
        <end position="25"/>
    </location>
</feature>
<feature type="transmembrane region" description="Helical" evidence="9">
    <location>
        <begin position="81"/>
        <end position="102"/>
    </location>
</feature>
<comment type="subcellular location">
    <subcellularLocation>
        <location evidence="1">Membrane</location>
    </subcellularLocation>
    <subcellularLocation>
        <location evidence="9">Mitochondrion membrane</location>
        <topology evidence="9">Multi-pass membrane protein</topology>
    </subcellularLocation>
</comment>
<evidence type="ECO:0000256" key="3">
    <source>
        <dbReference type="ARBA" id="ARBA00021007"/>
    </source>
</evidence>
<geneLocation type="mitochondrion" evidence="10"/>
<gene>
    <name evidence="10" type="primary">nad3</name>
</gene>
<protein>
    <recommendedName>
        <fullName evidence="3 9">NADH-ubiquinone oxidoreductase chain 3</fullName>
        <ecNumber evidence="9">7.1.1.2</ecNumber>
    </recommendedName>
</protein>
<feature type="transmembrane region" description="Helical" evidence="9">
    <location>
        <begin position="53"/>
        <end position="75"/>
    </location>
</feature>
<keyword evidence="9" id="KW-0679">Respiratory chain</keyword>
<comment type="similarity">
    <text evidence="2 9">Belongs to the complex I subunit 3 family.</text>
</comment>
<keyword evidence="9" id="KW-0249">Electron transport</keyword>